<evidence type="ECO:0000256" key="5">
    <source>
        <dbReference type="SAM" id="Phobius"/>
    </source>
</evidence>
<dbReference type="EMBL" id="OZ004260">
    <property type="protein sequence ID" value="CAK7920469.1"/>
    <property type="molecule type" value="Genomic_DNA"/>
</dbReference>
<keyword evidence="2 5" id="KW-0812">Transmembrane</keyword>
<evidence type="ECO:0000256" key="3">
    <source>
        <dbReference type="ARBA" id="ARBA00022989"/>
    </source>
</evidence>
<evidence type="ECO:0000256" key="4">
    <source>
        <dbReference type="ARBA" id="ARBA00023136"/>
    </source>
</evidence>
<feature type="transmembrane region" description="Helical" evidence="5">
    <location>
        <begin position="116"/>
        <end position="134"/>
    </location>
</feature>
<dbReference type="InterPro" id="IPR008521">
    <property type="entry name" value="Mg_trans_NIPA"/>
</dbReference>
<keyword evidence="4 5" id="KW-0472">Membrane</keyword>
<dbReference type="PANTHER" id="PTHR12570:SF86">
    <property type="entry name" value="ADR321CP"/>
    <property type="match status" value="1"/>
</dbReference>
<keyword evidence="3 5" id="KW-1133">Transmembrane helix</keyword>
<protein>
    <recommendedName>
        <fullName evidence="8">Magnesium transporter</fullName>
    </recommendedName>
</protein>
<feature type="transmembrane region" description="Helical" evidence="5">
    <location>
        <begin position="12"/>
        <end position="35"/>
    </location>
</feature>
<accession>A0ABP0EJA2</accession>
<evidence type="ECO:0000313" key="7">
    <source>
        <dbReference type="Proteomes" id="UP001497600"/>
    </source>
</evidence>
<feature type="transmembrane region" description="Helical" evidence="5">
    <location>
        <begin position="295"/>
        <end position="311"/>
    </location>
</feature>
<reference evidence="6 7" key="1">
    <citation type="submission" date="2024-01" db="EMBL/GenBank/DDBJ databases">
        <authorList>
            <consortium name="Genoscope - CEA"/>
            <person name="William W."/>
        </authorList>
    </citation>
    <scope>NUCLEOTIDE SEQUENCE [LARGE SCALE GENOMIC DNA]</scope>
    <source>
        <strain evidence="6 7">29B2s-10</strain>
    </source>
</reference>
<keyword evidence="7" id="KW-1185">Reference proteome</keyword>
<dbReference type="Pfam" id="PF05653">
    <property type="entry name" value="Mg_trans_NIPA"/>
    <property type="match status" value="1"/>
</dbReference>
<evidence type="ECO:0000256" key="2">
    <source>
        <dbReference type="ARBA" id="ARBA00022692"/>
    </source>
</evidence>
<proteinExistence type="predicted"/>
<feature type="transmembrane region" description="Helical" evidence="5">
    <location>
        <begin position="331"/>
        <end position="352"/>
    </location>
</feature>
<dbReference type="Proteomes" id="UP001497600">
    <property type="component" value="Chromosome H"/>
</dbReference>
<sequence>MSATVSQFEGSTSAIILGCTVAVVSSAIQSLGITLQRKSHLMTHSNLPNHHHHQKYKRNMWLFGFCLFIVANIFGSLIQITTLPLIILSPLQSIGLIFNSILSCLLLPGEKFTQKLGWGTIIISIGAFIIAYQGGVEPNESPDRENFDKVLSQLLRKSFICWFIATFLLIGILLLVNYFISKRRMFLKQKRDFSTQLNSSRMNLKYQRILNRYQFLKGVNYGIISGTLTAHTFLFAKSLIDVIIAAILDSQHKSLHKLFTTANLTPYLLLVIMLMIICCQLTAFNLGLSQISTGILYPLCFLVYNLMNLINDLTFNSLISDGKMSLSQLGWVIIGLSGVLFGVVLISWDSAFGKDTMSGKLQFQSNSDEILLHSKFPYTNNNETILTTTDQPYCDEPIPINASASVSLETMNDSTIPESPSSLCGSPESRTSLDINKSRNHTFVGPKRILSFEQNQLLNLLDI</sequence>
<evidence type="ECO:0000313" key="6">
    <source>
        <dbReference type="EMBL" id="CAK7920469.1"/>
    </source>
</evidence>
<dbReference type="SUPFAM" id="SSF103481">
    <property type="entry name" value="Multidrug resistance efflux transporter EmrE"/>
    <property type="match status" value="1"/>
</dbReference>
<evidence type="ECO:0008006" key="8">
    <source>
        <dbReference type="Google" id="ProtNLM"/>
    </source>
</evidence>
<organism evidence="6 7">
    <name type="scientific">[Candida] anglica</name>
    <dbReference type="NCBI Taxonomy" id="148631"/>
    <lineage>
        <taxon>Eukaryota</taxon>
        <taxon>Fungi</taxon>
        <taxon>Dikarya</taxon>
        <taxon>Ascomycota</taxon>
        <taxon>Saccharomycotina</taxon>
        <taxon>Pichiomycetes</taxon>
        <taxon>Debaryomycetaceae</taxon>
        <taxon>Kurtzmaniella</taxon>
    </lineage>
</organism>
<feature type="transmembrane region" description="Helical" evidence="5">
    <location>
        <begin position="218"/>
        <end position="247"/>
    </location>
</feature>
<comment type="subcellular location">
    <subcellularLocation>
        <location evidence="1">Membrane</location>
        <topology evidence="1">Multi-pass membrane protein</topology>
    </subcellularLocation>
</comment>
<feature type="transmembrane region" description="Helical" evidence="5">
    <location>
        <begin position="86"/>
        <end position="107"/>
    </location>
</feature>
<dbReference type="PANTHER" id="PTHR12570">
    <property type="match status" value="1"/>
</dbReference>
<dbReference type="InterPro" id="IPR037185">
    <property type="entry name" value="EmrE-like"/>
</dbReference>
<feature type="transmembrane region" description="Helical" evidence="5">
    <location>
        <begin position="60"/>
        <end position="80"/>
    </location>
</feature>
<evidence type="ECO:0000256" key="1">
    <source>
        <dbReference type="ARBA" id="ARBA00004141"/>
    </source>
</evidence>
<name>A0ABP0EJA2_9ASCO</name>
<feature type="transmembrane region" description="Helical" evidence="5">
    <location>
        <begin position="267"/>
        <end position="288"/>
    </location>
</feature>
<feature type="transmembrane region" description="Helical" evidence="5">
    <location>
        <begin position="154"/>
        <end position="180"/>
    </location>
</feature>
<gene>
    <name evidence="6" type="ORF">CAAN4_H02630</name>
</gene>